<dbReference type="EMBL" id="MT774390">
    <property type="protein sequence ID" value="QOR59459.1"/>
    <property type="molecule type" value="Genomic_DNA"/>
</dbReference>
<dbReference type="Proteomes" id="UP000593882">
    <property type="component" value="Segment"/>
</dbReference>
<dbReference type="GeneID" id="65130045"/>
<organism evidence="1 2">
    <name type="scientific">uncultured phage cr85_1</name>
    <dbReference type="NCBI Taxonomy" id="2772074"/>
    <lineage>
        <taxon>Viruses</taxon>
        <taxon>Duplodnaviria</taxon>
        <taxon>Heunggongvirae</taxon>
        <taxon>Uroviricota</taxon>
        <taxon>Caudoviricetes</taxon>
        <taxon>Crassvirales</taxon>
        <taxon>Steigviridae</taxon>
        <taxon>Asinivirinae</taxon>
        <taxon>Kahnovirus</taxon>
        <taxon>Kahnovirus oralis</taxon>
    </lineage>
</organism>
<evidence type="ECO:0000313" key="1">
    <source>
        <dbReference type="EMBL" id="QOR59459.1"/>
    </source>
</evidence>
<name>A0A7M1S0W5_9CAUD</name>
<reference evidence="1 2" key="1">
    <citation type="submission" date="2020-07" db="EMBL/GenBank/DDBJ databases">
        <title>Taxonomic proposal: Crassvirales, a new order of highly abundant and diverse bacterial viruses.</title>
        <authorList>
            <person name="Shkoporov A.N."/>
            <person name="Stockdale S.R."/>
            <person name="Guerin E."/>
            <person name="Ross R.P."/>
            <person name="Hill C."/>
        </authorList>
    </citation>
    <scope>NUCLEOTIDE SEQUENCE [LARGE SCALE GENOMIC DNA]</scope>
</reference>
<proteinExistence type="predicted"/>
<keyword evidence="2" id="KW-1185">Reference proteome</keyword>
<dbReference type="RefSeq" id="YP_010111617.1">
    <property type="nucleotide sequence ID" value="NC_055883.1"/>
</dbReference>
<protein>
    <submittedName>
        <fullName evidence="1">Uncharacterized protein</fullName>
    </submittedName>
</protein>
<evidence type="ECO:0000313" key="2">
    <source>
        <dbReference type="Proteomes" id="UP000593882"/>
    </source>
</evidence>
<sequence>MGREFMTQIEAVEKVGGSLPSATKRFCTASWLAGHSGIFDTNSLQGYEAKDFVSEMHIKPAIVTTKYEITIPEVRVSFGFESGTPQGFTYLSDSDQLSQTKAVLCAVPVDGGQISSSVYTPTNGGRDDNYSAQYMLFSGMKISVVAGTSLARLYIVLYNDQNTMVQYNNKSITNLMSGNNIYKLANAIMRNTSVYSSLFNGANYTKTQAIGDSNGNATNSVWCAMLPLTDDGKSNGSYSVGSSMETPPTNVNSNQQLYNFKGSIVYNKLSSFTPTT</sequence>
<dbReference type="KEGG" id="vg:65130045"/>
<accession>A0A7M1S0W5</accession>